<dbReference type="EMBL" id="WBSM01000008">
    <property type="protein sequence ID" value="KAB8287459.1"/>
    <property type="molecule type" value="Genomic_DNA"/>
</dbReference>
<proteinExistence type="inferred from homology"/>
<gene>
    <name evidence="3" type="ORF">DSM100688_1546</name>
    <name evidence="4" type="ORF">GFD24_08195</name>
</gene>
<dbReference type="InterPro" id="IPR006286">
    <property type="entry name" value="C56_PfpI-like"/>
</dbReference>
<dbReference type="CDD" id="cd03134">
    <property type="entry name" value="GATase1_PfpI_like"/>
    <property type="match status" value="1"/>
</dbReference>
<organism evidence="3 6">
    <name type="scientific">Bifidobacterium ramosum</name>
    <dbReference type="NCBI Taxonomy" id="1798158"/>
    <lineage>
        <taxon>Bacteria</taxon>
        <taxon>Bacillati</taxon>
        <taxon>Actinomycetota</taxon>
        <taxon>Actinomycetes</taxon>
        <taxon>Bifidobacteriales</taxon>
        <taxon>Bifidobacteriaceae</taxon>
        <taxon>Bifidobacterium</taxon>
    </lineage>
</organism>
<dbReference type="InterPro" id="IPR029062">
    <property type="entry name" value="Class_I_gatase-like"/>
</dbReference>
<keyword evidence="6" id="KW-1185">Reference proteome</keyword>
<evidence type="ECO:0000313" key="4">
    <source>
        <dbReference type="EMBL" id="NEG72179.1"/>
    </source>
</evidence>
<accession>A0A6L4X1H0</accession>
<protein>
    <submittedName>
        <fullName evidence="3">4-methyl-5(B-hydroxyethyl)-thiazole monophosphate biosynthesis protein</fullName>
    </submittedName>
    <submittedName>
        <fullName evidence="4">DJ-1/PfpI/YhbO family deglycase/protease</fullName>
    </submittedName>
</protein>
<keyword evidence="4" id="KW-0645">Protease</keyword>
<reference evidence="3 6" key="2">
    <citation type="submission" date="2019-10" db="EMBL/GenBank/DDBJ databases">
        <title>Characterization of the phylogenetic diversity of two novel species belonging to the genus Bifidobacterium: Bifidobacterium cebidarum sp. nov. and Bifidobacterium leontopitheci sp. nov.</title>
        <authorList>
            <person name="Lugli G.A."/>
            <person name="Duranti S."/>
            <person name="Milani C."/>
            <person name="Turroni F."/>
            <person name="Ventura M."/>
        </authorList>
    </citation>
    <scope>NUCLEOTIDE SEQUENCE [LARGE SCALE GENOMIC DNA]</scope>
    <source>
        <strain evidence="3 6">DSM 100688</strain>
    </source>
</reference>
<dbReference type="AlphaFoldDB" id="A0A6L4X1H0"/>
<comment type="caution">
    <text evidence="3">The sequence shown here is derived from an EMBL/GenBank/DDBJ whole genome shotgun (WGS) entry which is preliminary data.</text>
</comment>
<comment type="similarity">
    <text evidence="1">Belongs to the peptidase C56 family.</text>
</comment>
<evidence type="ECO:0000313" key="3">
    <source>
        <dbReference type="EMBL" id="KAB8287459.1"/>
    </source>
</evidence>
<evidence type="ECO:0000259" key="2">
    <source>
        <dbReference type="Pfam" id="PF01965"/>
    </source>
</evidence>
<dbReference type="OrthoDB" id="9792284at2"/>
<reference evidence="4 5" key="1">
    <citation type="submission" date="2019-10" db="EMBL/GenBank/DDBJ databases">
        <title>Bifidobacterium from non-human primates.</title>
        <authorList>
            <person name="Modesto M."/>
        </authorList>
    </citation>
    <scope>NUCLEOTIDE SEQUENCE [LARGE SCALE GENOMIC DNA]</scope>
    <source>
        <strain evidence="4 5">TREM</strain>
    </source>
</reference>
<dbReference type="Gene3D" id="3.40.50.880">
    <property type="match status" value="1"/>
</dbReference>
<dbReference type="GO" id="GO:0008233">
    <property type="term" value="F:peptidase activity"/>
    <property type="evidence" value="ECO:0007669"/>
    <property type="project" value="UniProtKB-KW"/>
</dbReference>
<feature type="domain" description="DJ-1/PfpI" evidence="2">
    <location>
        <begin position="7"/>
        <end position="177"/>
    </location>
</feature>
<dbReference type="Pfam" id="PF01965">
    <property type="entry name" value="DJ-1_PfpI"/>
    <property type="match status" value="1"/>
</dbReference>
<dbReference type="Proteomes" id="UP000469943">
    <property type="component" value="Unassembled WGS sequence"/>
</dbReference>
<dbReference type="RefSeq" id="WP_152358573.1">
    <property type="nucleotide sequence ID" value="NZ_WBSM01000008.1"/>
</dbReference>
<dbReference type="InterPro" id="IPR002818">
    <property type="entry name" value="DJ-1/PfpI"/>
</dbReference>
<dbReference type="GO" id="GO:0006508">
    <property type="term" value="P:proteolysis"/>
    <property type="evidence" value="ECO:0007669"/>
    <property type="project" value="UniProtKB-KW"/>
</dbReference>
<evidence type="ECO:0000313" key="6">
    <source>
        <dbReference type="Proteomes" id="UP000482084"/>
    </source>
</evidence>
<dbReference type="PANTHER" id="PTHR42733:SF12">
    <property type="entry name" value="PROTEINASE"/>
    <property type="match status" value="1"/>
</dbReference>
<dbReference type="PROSITE" id="PS51276">
    <property type="entry name" value="PEPTIDASE_C56_PFPI"/>
    <property type="match status" value="1"/>
</dbReference>
<dbReference type="SUPFAM" id="SSF52317">
    <property type="entry name" value="Class I glutamine amidotransferase-like"/>
    <property type="match status" value="1"/>
</dbReference>
<evidence type="ECO:0000313" key="5">
    <source>
        <dbReference type="Proteomes" id="UP000469943"/>
    </source>
</evidence>
<evidence type="ECO:0000256" key="1">
    <source>
        <dbReference type="ARBA" id="ARBA00008542"/>
    </source>
</evidence>
<dbReference type="NCBIfam" id="TIGR01382">
    <property type="entry name" value="PfpI"/>
    <property type="match status" value="1"/>
</dbReference>
<keyword evidence="4" id="KW-0378">Hydrolase</keyword>
<dbReference type="PANTHER" id="PTHR42733">
    <property type="entry name" value="DJ-1 PROTEIN"/>
    <property type="match status" value="1"/>
</dbReference>
<dbReference type="EMBL" id="WHZX01000006">
    <property type="protein sequence ID" value="NEG72179.1"/>
    <property type="molecule type" value="Genomic_DNA"/>
</dbReference>
<dbReference type="Proteomes" id="UP000482084">
    <property type="component" value="Unassembled WGS sequence"/>
</dbReference>
<sequence length="182" mass="19691">MAIENAKALIIVNNWGIEETELTRPLRDLKAAGAKVTLAATELEPCETVQHDRYEGETLTPDTKLSDVQAADYDLLVVPGGTCNVDRLRVNEDAITLAQEFAHEGKPIAAICHGAWLLVNAGLMEGKTASPCRYIAADIENAGGHYVNEEVTVDDANGWRFITSRTPADLDAFVDAIKNTLA</sequence>
<name>A0A6L4X1H0_9BIFI</name>